<protein>
    <submittedName>
        <fullName evidence="2">Uncharacterized protein</fullName>
    </submittedName>
</protein>
<reference evidence="2 3" key="1">
    <citation type="submission" date="2020-02" db="EMBL/GenBank/DDBJ databases">
        <title>Draft genome sequence of Haematococcus lacustris strain NIES-144.</title>
        <authorList>
            <person name="Morimoto D."/>
            <person name="Nakagawa S."/>
            <person name="Yoshida T."/>
            <person name="Sawayama S."/>
        </authorList>
    </citation>
    <scope>NUCLEOTIDE SEQUENCE [LARGE SCALE GENOMIC DNA]</scope>
    <source>
        <strain evidence="2 3">NIES-144</strain>
    </source>
</reference>
<evidence type="ECO:0000256" key="1">
    <source>
        <dbReference type="SAM" id="MobiDB-lite"/>
    </source>
</evidence>
<dbReference type="AlphaFoldDB" id="A0A6A0AIG9"/>
<organism evidence="2 3">
    <name type="scientific">Haematococcus lacustris</name>
    <name type="common">Green alga</name>
    <name type="synonym">Haematococcus pluvialis</name>
    <dbReference type="NCBI Taxonomy" id="44745"/>
    <lineage>
        <taxon>Eukaryota</taxon>
        <taxon>Viridiplantae</taxon>
        <taxon>Chlorophyta</taxon>
        <taxon>core chlorophytes</taxon>
        <taxon>Chlorophyceae</taxon>
        <taxon>CS clade</taxon>
        <taxon>Chlamydomonadales</taxon>
        <taxon>Haematococcaceae</taxon>
        <taxon>Haematococcus</taxon>
    </lineage>
</organism>
<name>A0A6A0AIG9_HAELA</name>
<evidence type="ECO:0000313" key="2">
    <source>
        <dbReference type="EMBL" id="GFH32081.1"/>
    </source>
</evidence>
<evidence type="ECO:0000313" key="3">
    <source>
        <dbReference type="Proteomes" id="UP000485058"/>
    </source>
</evidence>
<feature type="region of interest" description="Disordered" evidence="1">
    <location>
        <begin position="27"/>
        <end position="65"/>
    </location>
</feature>
<feature type="non-terminal residue" evidence="2">
    <location>
        <position position="65"/>
    </location>
</feature>
<sequence length="65" mass="6919">MQEPRISPVLRDTVYCGQYTGLTLLRSTSSSPSLVSSAPSPSPLLLPPLKQAASHHSDPVHPSPK</sequence>
<feature type="compositionally biased region" description="Low complexity" evidence="1">
    <location>
        <begin position="27"/>
        <end position="39"/>
    </location>
</feature>
<dbReference type="Proteomes" id="UP000485058">
    <property type="component" value="Unassembled WGS sequence"/>
</dbReference>
<gene>
    <name evidence="2" type="ORF">HaLaN_31240</name>
</gene>
<keyword evidence="3" id="KW-1185">Reference proteome</keyword>
<proteinExistence type="predicted"/>
<comment type="caution">
    <text evidence="2">The sequence shown here is derived from an EMBL/GenBank/DDBJ whole genome shotgun (WGS) entry which is preliminary data.</text>
</comment>
<dbReference type="EMBL" id="BLLF01006232">
    <property type="protein sequence ID" value="GFH32081.1"/>
    <property type="molecule type" value="Genomic_DNA"/>
</dbReference>
<accession>A0A6A0AIG9</accession>